<protein>
    <submittedName>
        <fullName evidence="2">Uncharacterized protein</fullName>
    </submittedName>
</protein>
<accession>A0A166WEU4</accession>
<evidence type="ECO:0000313" key="2">
    <source>
        <dbReference type="EMBL" id="KZL75599.1"/>
    </source>
</evidence>
<comment type="caution">
    <text evidence="2">The sequence shown here is derived from an EMBL/GenBank/DDBJ whole genome shotgun (WGS) entry which is preliminary data.</text>
</comment>
<evidence type="ECO:0000313" key="3">
    <source>
        <dbReference type="Proteomes" id="UP000076552"/>
    </source>
</evidence>
<reference evidence="2 3" key="1">
    <citation type="submission" date="2015-06" db="EMBL/GenBank/DDBJ databases">
        <title>Survival trade-offs in plant roots during colonization by closely related pathogenic and mutualistic fungi.</title>
        <authorList>
            <person name="Hacquard S."/>
            <person name="Kracher B."/>
            <person name="Hiruma K."/>
            <person name="Weinman A."/>
            <person name="Muench P."/>
            <person name="Garrido Oter R."/>
            <person name="Ver Loren van Themaat E."/>
            <person name="Dallerey J.-F."/>
            <person name="Damm U."/>
            <person name="Henrissat B."/>
            <person name="Lespinet O."/>
            <person name="Thon M."/>
            <person name="Kemen E."/>
            <person name="McHardy A.C."/>
            <person name="Schulze-Lefert P."/>
            <person name="O'Connell R.J."/>
        </authorList>
    </citation>
    <scope>NUCLEOTIDE SEQUENCE [LARGE SCALE GENOMIC DNA]</scope>
    <source>
        <strain evidence="2 3">0861</strain>
    </source>
</reference>
<sequence>MPQPAARAEDGKPLPLFEPGLQHAPPDRPPRTRQRRRAREGDLVGQGDGGSRINPHELGKTPVNMHADMPVDVGAILPKRLGAGAVKAVAAGVQRQTAHDPVPRFEVTDGTPDADDGAGPLVRGGAGKGGAEDARGNHAVGVAVRRDGDFDEEVVGSKRGWDGDGGTLVEDMHDVEAFDVGLGPRRIQPGFKPDRGRRSPCTVPERNMPSYSTELQREVDVAMLSTVTCAAVSNRRCLDSFNQRKTISRCRRHYLGHNMIAQ</sequence>
<organism evidence="2 3">
    <name type="scientific">Colletotrichum tofieldiae</name>
    <dbReference type="NCBI Taxonomy" id="708197"/>
    <lineage>
        <taxon>Eukaryota</taxon>
        <taxon>Fungi</taxon>
        <taxon>Dikarya</taxon>
        <taxon>Ascomycota</taxon>
        <taxon>Pezizomycotina</taxon>
        <taxon>Sordariomycetes</taxon>
        <taxon>Hypocreomycetidae</taxon>
        <taxon>Glomerellales</taxon>
        <taxon>Glomerellaceae</taxon>
        <taxon>Colletotrichum</taxon>
        <taxon>Colletotrichum spaethianum species complex</taxon>
    </lineage>
</organism>
<dbReference type="EMBL" id="LFIV01000022">
    <property type="protein sequence ID" value="KZL75599.1"/>
    <property type="molecule type" value="Genomic_DNA"/>
</dbReference>
<keyword evidence="3" id="KW-1185">Reference proteome</keyword>
<proteinExistence type="predicted"/>
<gene>
    <name evidence="2" type="ORF">CT0861_06998</name>
</gene>
<name>A0A166WEU4_9PEZI</name>
<evidence type="ECO:0000256" key="1">
    <source>
        <dbReference type="SAM" id="MobiDB-lite"/>
    </source>
</evidence>
<feature type="region of interest" description="Disordered" evidence="1">
    <location>
        <begin position="1"/>
        <end position="61"/>
    </location>
</feature>
<dbReference type="AlphaFoldDB" id="A0A166WEU4"/>
<dbReference type="Proteomes" id="UP000076552">
    <property type="component" value="Unassembled WGS sequence"/>
</dbReference>